<evidence type="ECO:0000313" key="6">
    <source>
        <dbReference type="EMBL" id="KDQ17267.1"/>
    </source>
</evidence>
<dbReference type="GO" id="GO:0005886">
    <property type="term" value="C:plasma membrane"/>
    <property type="evidence" value="ECO:0007669"/>
    <property type="project" value="TreeGrafter"/>
</dbReference>
<dbReference type="InParanoid" id="A0A067MZF5"/>
<organism evidence="6 7">
    <name type="scientific">Botryobasidium botryosum (strain FD-172 SS1)</name>
    <dbReference type="NCBI Taxonomy" id="930990"/>
    <lineage>
        <taxon>Eukaryota</taxon>
        <taxon>Fungi</taxon>
        <taxon>Dikarya</taxon>
        <taxon>Basidiomycota</taxon>
        <taxon>Agaricomycotina</taxon>
        <taxon>Agaricomycetes</taxon>
        <taxon>Cantharellales</taxon>
        <taxon>Botryobasidiaceae</taxon>
        <taxon>Botryobasidium</taxon>
    </lineage>
</organism>
<evidence type="ECO:0000256" key="1">
    <source>
        <dbReference type="ARBA" id="ARBA00004141"/>
    </source>
</evidence>
<keyword evidence="2 5" id="KW-0812">Transmembrane</keyword>
<feature type="transmembrane region" description="Helical" evidence="5">
    <location>
        <begin position="178"/>
        <end position="197"/>
    </location>
</feature>
<dbReference type="Proteomes" id="UP000027195">
    <property type="component" value="Unassembled WGS sequence"/>
</dbReference>
<evidence type="ECO:0008006" key="8">
    <source>
        <dbReference type="Google" id="ProtNLM"/>
    </source>
</evidence>
<comment type="subcellular location">
    <subcellularLocation>
        <location evidence="1">Membrane</location>
        <topology evidence="1">Multi-pass membrane protein</topology>
    </subcellularLocation>
</comment>
<protein>
    <recommendedName>
        <fullName evidence="8">Glucose receptor Git3 N-terminal domain-containing protein</fullName>
    </recommendedName>
</protein>
<proteinExistence type="predicted"/>
<dbReference type="PANTHER" id="PTHR23112:SF37">
    <property type="entry name" value="G PROTEIN-COUPLED RECEPTOR GPR1"/>
    <property type="match status" value="1"/>
</dbReference>
<evidence type="ECO:0000256" key="2">
    <source>
        <dbReference type="ARBA" id="ARBA00022692"/>
    </source>
</evidence>
<dbReference type="GO" id="GO:0004930">
    <property type="term" value="F:G protein-coupled receptor activity"/>
    <property type="evidence" value="ECO:0007669"/>
    <property type="project" value="TreeGrafter"/>
</dbReference>
<keyword evidence="4 5" id="KW-0472">Membrane</keyword>
<dbReference type="GO" id="GO:0007189">
    <property type="term" value="P:adenylate cyclase-activating G protein-coupled receptor signaling pathway"/>
    <property type="evidence" value="ECO:0007669"/>
    <property type="project" value="TreeGrafter"/>
</dbReference>
<evidence type="ECO:0000256" key="5">
    <source>
        <dbReference type="SAM" id="Phobius"/>
    </source>
</evidence>
<feature type="transmembrane region" description="Helical" evidence="5">
    <location>
        <begin position="289"/>
        <end position="315"/>
    </location>
</feature>
<name>A0A067MZF5_BOTB1</name>
<feature type="transmembrane region" description="Helical" evidence="5">
    <location>
        <begin position="118"/>
        <end position="139"/>
    </location>
</feature>
<evidence type="ECO:0000313" key="7">
    <source>
        <dbReference type="Proteomes" id="UP000027195"/>
    </source>
</evidence>
<keyword evidence="7" id="KW-1185">Reference proteome</keyword>
<reference evidence="7" key="1">
    <citation type="journal article" date="2014" name="Proc. Natl. Acad. Sci. U.S.A.">
        <title>Extensive sampling of basidiomycete genomes demonstrates inadequacy of the white-rot/brown-rot paradigm for wood decay fungi.</title>
        <authorList>
            <person name="Riley R."/>
            <person name="Salamov A.A."/>
            <person name="Brown D.W."/>
            <person name="Nagy L.G."/>
            <person name="Floudas D."/>
            <person name="Held B.W."/>
            <person name="Levasseur A."/>
            <person name="Lombard V."/>
            <person name="Morin E."/>
            <person name="Otillar R."/>
            <person name="Lindquist E.A."/>
            <person name="Sun H."/>
            <person name="LaButti K.M."/>
            <person name="Schmutz J."/>
            <person name="Jabbour D."/>
            <person name="Luo H."/>
            <person name="Baker S.E."/>
            <person name="Pisabarro A.G."/>
            <person name="Walton J.D."/>
            <person name="Blanchette R.A."/>
            <person name="Henrissat B."/>
            <person name="Martin F."/>
            <person name="Cullen D."/>
            <person name="Hibbett D.S."/>
            <person name="Grigoriev I.V."/>
        </authorList>
    </citation>
    <scope>NUCLEOTIDE SEQUENCE [LARGE SCALE GENOMIC DNA]</scope>
    <source>
        <strain evidence="7">FD-172 SS1</strain>
    </source>
</reference>
<dbReference type="AlphaFoldDB" id="A0A067MZF5"/>
<evidence type="ECO:0000256" key="4">
    <source>
        <dbReference type="ARBA" id="ARBA00023136"/>
    </source>
</evidence>
<feature type="transmembrane region" description="Helical" evidence="5">
    <location>
        <begin position="256"/>
        <end position="277"/>
    </location>
</feature>
<dbReference type="EMBL" id="KL198024">
    <property type="protein sequence ID" value="KDQ17267.1"/>
    <property type="molecule type" value="Genomic_DNA"/>
</dbReference>
<dbReference type="HOGENOM" id="CLU_027149_0_0_1"/>
<dbReference type="PANTHER" id="PTHR23112">
    <property type="entry name" value="G PROTEIN-COUPLED RECEPTOR 157-RELATED"/>
    <property type="match status" value="1"/>
</dbReference>
<dbReference type="OrthoDB" id="100006at2759"/>
<keyword evidence="3 5" id="KW-1133">Transmembrane helix</keyword>
<sequence>MPTRTLPKRNAVVQRRYPIQSHVDVYVVSLFTANIFQGVVATMSLKWARTGRVECGTHCTIQGSYFVSRLSSPVLDKLHLEGFLYQFGQTGVAMNTLAIAVHTFCVVFFRWRPPPSKLIPLCVVACIWLYNTLFASIGYGTHTGKGDTQPFYIPTPFCAPFNRCSLYHSIPTRFASQYIWINLAIFTSIALYVPLFFSIRGNIEVLPTGDRWYDYSFKLVRSPDRGGVSVTAASPCGSIQDPLASAWISSAAKKMLWYPVAYIITALPANLLRWGILHKLDPDVPVKEIRFTTIAVACFLVNASGIINVTLFAFTRPNILLFGERRDHMEHSSSSMRRERRGLGDPALSIEMGSDVEVVV</sequence>
<feature type="transmembrane region" description="Helical" evidence="5">
    <location>
        <begin position="92"/>
        <end position="111"/>
    </location>
</feature>
<accession>A0A067MZF5</accession>
<feature type="transmembrane region" description="Helical" evidence="5">
    <location>
        <begin position="25"/>
        <end position="45"/>
    </location>
</feature>
<dbReference type="STRING" id="930990.A0A067MZF5"/>
<evidence type="ECO:0000256" key="3">
    <source>
        <dbReference type="ARBA" id="ARBA00022989"/>
    </source>
</evidence>
<gene>
    <name evidence="6" type="ORF">BOTBODRAFT_185972</name>
</gene>